<gene>
    <name evidence="1" type="ORF">ACFO3A_00860</name>
</gene>
<evidence type="ECO:0000313" key="2">
    <source>
        <dbReference type="Proteomes" id="UP001595967"/>
    </source>
</evidence>
<name>A0ABV9GR97_9BURK</name>
<dbReference type="RefSeq" id="WP_377723110.1">
    <property type="nucleotide sequence ID" value="NZ_JBHSEW010000001.1"/>
</dbReference>
<accession>A0ABV9GR97</accession>
<dbReference type="Proteomes" id="UP001595967">
    <property type="component" value="Unassembled WGS sequence"/>
</dbReference>
<comment type="caution">
    <text evidence="1">The sequence shown here is derived from an EMBL/GenBank/DDBJ whole genome shotgun (WGS) entry which is preliminary data.</text>
</comment>
<keyword evidence="2" id="KW-1185">Reference proteome</keyword>
<sequence>MADTPNIPAPTKPGFLARFGLSRKRWASTHVAPAKEINQSDTYLYGAGTTTVASLLGSGSRGARSRQIIYEKWMRMEGDPIISSALQLLVTSALGGHETSGDLVFVEKTAEAKKDKRLAAIADEIAADLAPLFDRVAFQMAYTGAAYGDSYARIYTDSRGVVDLHSDEMVRPQLVQPFERGSRTVGFAVSIGERNFERLDVSQLARLKMPRTQWIPQFGVVEKSLKVAITENDIDSLPIMPSMVGGSLLYNAEEPYDNLTASLLGLVGQRWMDSIDEQMVAVNLESMTLEQQERFVESVKGMLLASKSYAEQAVKRGRPIMERIRHIIPVFNEKQLTTVGPSNGGQPGRAATISIEDVLLHARLLSGALGVDLSMLGFADQLSGGLGEGGFFRVSAQAAERARVIRVALAEFFNHVIDIHTYRRYGIVFNAKERPWEINFFGSISALEAEKQRTRADSMNGGMLLVQAMQMLKEMGASKDIMTEFLAKTMLLDEDQAKLYAAIVDAKPQDDGGFGGGGFGGGGGGFGGGGRGMDSVLDAAALDAVGKMETITIPRRTVEWLGFGGGMTLRADLQALAERHPEYYHADPDAVLADIQFVLERPDDWYIHSGARVAIFRERVGSGSIPLVRIELDVVGGALVARSVYESGKRQIAGKMKEKQKVVARLAPGAMRPGVLSVAEYLRMMGGRS</sequence>
<dbReference type="EMBL" id="JBHSEW010000001">
    <property type="protein sequence ID" value="MFC4620768.1"/>
    <property type="molecule type" value="Genomic_DNA"/>
</dbReference>
<protein>
    <submittedName>
        <fullName evidence="1">Uncharacterized protein</fullName>
    </submittedName>
</protein>
<evidence type="ECO:0000313" key="1">
    <source>
        <dbReference type="EMBL" id="MFC4620768.1"/>
    </source>
</evidence>
<organism evidence="1 2">
    <name type="scientific">Comamonas nitrativorans</name>
    <dbReference type="NCBI Taxonomy" id="108437"/>
    <lineage>
        <taxon>Bacteria</taxon>
        <taxon>Pseudomonadati</taxon>
        <taxon>Pseudomonadota</taxon>
        <taxon>Betaproteobacteria</taxon>
        <taxon>Burkholderiales</taxon>
        <taxon>Comamonadaceae</taxon>
        <taxon>Comamonas</taxon>
    </lineage>
</organism>
<proteinExistence type="predicted"/>
<reference evidence="2" key="1">
    <citation type="journal article" date="2019" name="Int. J. Syst. Evol. Microbiol.">
        <title>The Global Catalogue of Microorganisms (GCM) 10K type strain sequencing project: providing services to taxonomists for standard genome sequencing and annotation.</title>
        <authorList>
            <consortium name="The Broad Institute Genomics Platform"/>
            <consortium name="The Broad Institute Genome Sequencing Center for Infectious Disease"/>
            <person name="Wu L."/>
            <person name="Ma J."/>
        </authorList>
    </citation>
    <scope>NUCLEOTIDE SEQUENCE [LARGE SCALE GENOMIC DNA]</scope>
    <source>
        <strain evidence="2">JCM 11650</strain>
    </source>
</reference>